<dbReference type="KEGG" id="kne:92179001"/>
<dbReference type="CDD" id="cd06135">
    <property type="entry name" value="Orn"/>
    <property type="match status" value="1"/>
</dbReference>
<dbReference type="Gene3D" id="3.30.420.10">
    <property type="entry name" value="Ribonuclease H-like superfamily/Ribonuclease H"/>
    <property type="match status" value="1"/>
</dbReference>
<evidence type="ECO:0000313" key="7">
    <source>
        <dbReference type="Proteomes" id="UP001388673"/>
    </source>
</evidence>
<dbReference type="FunFam" id="3.30.420.10:FF:000003">
    <property type="entry name" value="Oligoribonuclease"/>
    <property type="match status" value="1"/>
</dbReference>
<keyword evidence="2" id="KW-0540">Nuclease</keyword>
<keyword evidence="3" id="KW-0378">Hydrolase</keyword>
<protein>
    <recommendedName>
        <fullName evidence="5">Exonuclease domain-containing protein</fullName>
    </recommendedName>
</protein>
<proteinExistence type="inferred from homology"/>
<dbReference type="PANTHER" id="PTHR11046">
    <property type="entry name" value="OLIGORIBONUCLEASE, MITOCHONDRIAL"/>
    <property type="match status" value="1"/>
</dbReference>
<evidence type="ECO:0000313" key="6">
    <source>
        <dbReference type="EMBL" id="KAK8864492.1"/>
    </source>
</evidence>
<keyword evidence="4" id="KW-0269">Exonuclease</keyword>
<dbReference type="GO" id="GO:0005739">
    <property type="term" value="C:mitochondrion"/>
    <property type="evidence" value="ECO:0007669"/>
    <property type="project" value="TreeGrafter"/>
</dbReference>
<dbReference type="RefSeq" id="XP_066804788.1">
    <property type="nucleotide sequence ID" value="XM_066944865.1"/>
</dbReference>
<evidence type="ECO:0000256" key="4">
    <source>
        <dbReference type="ARBA" id="ARBA00022839"/>
    </source>
</evidence>
<evidence type="ECO:0000256" key="2">
    <source>
        <dbReference type="ARBA" id="ARBA00022722"/>
    </source>
</evidence>
<dbReference type="Proteomes" id="UP001388673">
    <property type="component" value="Unassembled WGS sequence"/>
</dbReference>
<dbReference type="InterPro" id="IPR012337">
    <property type="entry name" value="RNaseH-like_sf"/>
</dbReference>
<dbReference type="InterPro" id="IPR036397">
    <property type="entry name" value="RNaseH_sf"/>
</dbReference>
<dbReference type="GeneID" id="92179001"/>
<dbReference type="InterPro" id="IPR013520">
    <property type="entry name" value="Ribonucl_H"/>
</dbReference>
<dbReference type="EMBL" id="JBCAWK010000003">
    <property type="protein sequence ID" value="KAK8864492.1"/>
    <property type="molecule type" value="Genomic_DNA"/>
</dbReference>
<dbReference type="GO" id="GO:0000175">
    <property type="term" value="F:3'-5'-RNA exonuclease activity"/>
    <property type="evidence" value="ECO:0007669"/>
    <property type="project" value="InterPro"/>
</dbReference>
<keyword evidence="7" id="KW-1185">Reference proteome</keyword>
<dbReference type="GO" id="GO:0003676">
    <property type="term" value="F:nucleic acid binding"/>
    <property type="evidence" value="ECO:0007669"/>
    <property type="project" value="InterPro"/>
</dbReference>
<comment type="similarity">
    <text evidence="1">Belongs to the oligoribonuclease family.</text>
</comment>
<accession>A0AAW0Z305</accession>
<gene>
    <name evidence="6" type="ORF">IAR55_001742</name>
</gene>
<dbReference type="NCBIfam" id="NF003765">
    <property type="entry name" value="PRK05359.1"/>
    <property type="match status" value="1"/>
</dbReference>
<name>A0AAW0Z305_9TREE</name>
<dbReference type="Pfam" id="PF00929">
    <property type="entry name" value="RNase_T"/>
    <property type="match status" value="1"/>
</dbReference>
<organism evidence="6 7">
    <name type="scientific">Kwoniella newhampshirensis</name>
    <dbReference type="NCBI Taxonomy" id="1651941"/>
    <lineage>
        <taxon>Eukaryota</taxon>
        <taxon>Fungi</taxon>
        <taxon>Dikarya</taxon>
        <taxon>Basidiomycota</taxon>
        <taxon>Agaricomycotina</taxon>
        <taxon>Tremellomycetes</taxon>
        <taxon>Tremellales</taxon>
        <taxon>Cryptococcaceae</taxon>
        <taxon>Kwoniella</taxon>
    </lineage>
</organism>
<dbReference type="AlphaFoldDB" id="A0AAW0Z305"/>
<reference evidence="6 7" key="1">
    <citation type="journal article" date="2024" name="bioRxiv">
        <title>Comparative genomics of Cryptococcus and Kwoniella reveals pathogenesis evolution and contrasting karyotype dynamics via intercentromeric recombination or chromosome fusion.</title>
        <authorList>
            <person name="Coelho M.A."/>
            <person name="David-Palma M."/>
            <person name="Shea T."/>
            <person name="Bowers K."/>
            <person name="McGinley-Smith S."/>
            <person name="Mohammad A.W."/>
            <person name="Gnirke A."/>
            <person name="Yurkov A.M."/>
            <person name="Nowrousian M."/>
            <person name="Sun S."/>
            <person name="Cuomo C.A."/>
            <person name="Heitman J."/>
        </authorList>
    </citation>
    <scope>NUCLEOTIDE SEQUENCE [LARGE SCALE GENOMIC DNA]</scope>
    <source>
        <strain evidence="6 7">CBS 13917</strain>
    </source>
</reference>
<feature type="domain" description="Exonuclease" evidence="5">
    <location>
        <begin position="12"/>
        <end position="190"/>
    </location>
</feature>
<evidence type="ECO:0000259" key="5">
    <source>
        <dbReference type="SMART" id="SM00479"/>
    </source>
</evidence>
<dbReference type="PANTHER" id="PTHR11046:SF0">
    <property type="entry name" value="OLIGORIBONUCLEASE, MITOCHONDRIAL"/>
    <property type="match status" value="1"/>
</dbReference>
<comment type="caution">
    <text evidence="6">The sequence shown here is derived from an EMBL/GenBank/DDBJ whole genome shotgun (WGS) entry which is preliminary data.</text>
</comment>
<dbReference type="SUPFAM" id="SSF53098">
    <property type="entry name" value="Ribonuclease H-like"/>
    <property type="match status" value="1"/>
</dbReference>
<sequence>MSRDPLTYDDGPLVWIDCEMTGLDFLNDRIIEIAVIITDGRLKPVDEGVSYIINTPKDVLDSMNEWCIDQHGRSGLTAACLSSPHSYEEVTQKVVEYIQRWIPEKGAGLLAGSSVHADMRFLLIGMPEVMKHLSYRIVDVSSVKEICKRWYPSVRALERESRTEEVAHRALDDIRASIRELAFYREKIFIPVEPRPAQKSEEADAEHKTAL</sequence>
<dbReference type="InterPro" id="IPR022894">
    <property type="entry name" value="Oligoribonuclease"/>
</dbReference>
<evidence type="ECO:0000256" key="3">
    <source>
        <dbReference type="ARBA" id="ARBA00022801"/>
    </source>
</evidence>
<evidence type="ECO:0000256" key="1">
    <source>
        <dbReference type="ARBA" id="ARBA00009921"/>
    </source>
</evidence>
<dbReference type="SMART" id="SM00479">
    <property type="entry name" value="EXOIII"/>
    <property type="match status" value="1"/>
</dbReference>